<dbReference type="NCBIfam" id="TIGR00401">
    <property type="entry name" value="msrA"/>
    <property type="match status" value="1"/>
</dbReference>
<dbReference type="InterPro" id="IPR002579">
    <property type="entry name" value="Met_Sox_Rdtase_MsrB_dom"/>
</dbReference>
<dbReference type="KEGG" id="dhy:DESAM_23198"/>
<dbReference type="Gene3D" id="3.30.1060.10">
    <property type="entry name" value="Peptide methionine sulphoxide reductase MsrA"/>
    <property type="match status" value="1"/>
</dbReference>
<dbReference type="InterPro" id="IPR036509">
    <property type="entry name" value="Met_Sox_Rdtase_MsrA_sf"/>
</dbReference>
<dbReference type="PANTHER" id="PTHR43774">
    <property type="entry name" value="PEPTIDE METHIONINE SULFOXIDE REDUCTASE"/>
    <property type="match status" value="1"/>
</dbReference>
<dbReference type="FunFam" id="2.170.150.20:FF:000003">
    <property type="entry name" value="Peptide methionine sulfoxide reductase MsrB"/>
    <property type="match status" value="1"/>
</dbReference>
<comment type="similarity">
    <text evidence="8">Belongs to the MsrA Met sulfoxide reductase family.</text>
</comment>
<dbReference type="Pfam" id="PF01641">
    <property type="entry name" value="SelR"/>
    <property type="match status" value="1"/>
</dbReference>
<feature type="domain" description="MsrB" evidence="9">
    <location>
        <begin position="233"/>
        <end position="355"/>
    </location>
</feature>
<evidence type="ECO:0000313" key="10">
    <source>
        <dbReference type="EMBL" id="CCO25465.1"/>
    </source>
</evidence>
<accession>L0RGY7</accession>
<dbReference type="Proteomes" id="UP000010808">
    <property type="component" value="Chromosome"/>
</dbReference>
<evidence type="ECO:0000256" key="3">
    <source>
        <dbReference type="ARBA" id="ARBA00024679"/>
    </source>
</evidence>
<name>L0RGY7_9BACT</name>
<evidence type="ECO:0000256" key="7">
    <source>
        <dbReference type="HAMAP-Rule" id="MF_01400"/>
    </source>
</evidence>
<gene>
    <name evidence="10" type="primary">msrAB</name>
    <name evidence="8" type="synonym">msrA</name>
    <name evidence="7" type="synonym">msrB</name>
    <name evidence="10" type="ORF">DESAM_23198</name>
</gene>
<sequence>MQGRIGWVIFISLLVLGVGFVFAESGTGGENEMNKKKKISIATLAGGCFWCVESDLEKVDGIIEVVSGYAGGDVDNPTYEQVSTGTTGHLEVVQVHYDPQLISYAQVLDVFLKHHDPTDPAGSFNDRGIQYTSAIFYHDDKQKEQAEKALAELSASGVFVKPIATKIIPFKEFFKAEDYHQDYYRKNPVRYNWYRYMSGRDAFIEDHWGDAVKPEVSLSEPVSEGKRYVRPDDAELRKILTPLQFKVVREGGTEPAFNNELWDNHRAGIYVDVVSGEPLFSSKDKFDSGTGWPSFTVPIDRDNVIEKEDSSFFMRRVEVRSKNADSHLGHVFDDGPQPAGLRYCINSASLRFIPKEELEEKGYGKYIELFGG</sequence>
<dbReference type="NCBIfam" id="TIGR00357">
    <property type="entry name" value="peptide-methionine (R)-S-oxide reductase MsrB"/>
    <property type="match status" value="1"/>
</dbReference>
<dbReference type="EC" id="1.8.4.11" evidence="8"/>
<dbReference type="InterPro" id="IPR011057">
    <property type="entry name" value="Mss4-like_sf"/>
</dbReference>
<evidence type="ECO:0000256" key="5">
    <source>
        <dbReference type="ARBA" id="ARBA00048488"/>
    </source>
</evidence>
<dbReference type="AlphaFoldDB" id="L0RGY7"/>
<comment type="caution">
    <text evidence="7">Lacks conserved residue(s) required for the propagation of feature annotation.</text>
</comment>
<dbReference type="PATRIC" id="fig|1121451.3.peg.3404"/>
<dbReference type="EC" id="1.8.4.12" evidence="7"/>
<comment type="catalytic activity">
    <reaction evidence="6 8">
        <text>[thioredoxin]-disulfide + L-methionine + H2O = L-methionine (S)-S-oxide + [thioredoxin]-dithiol</text>
        <dbReference type="Rhea" id="RHEA:19993"/>
        <dbReference type="Rhea" id="RHEA-COMP:10698"/>
        <dbReference type="Rhea" id="RHEA-COMP:10700"/>
        <dbReference type="ChEBI" id="CHEBI:15377"/>
        <dbReference type="ChEBI" id="CHEBI:29950"/>
        <dbReference type="ChEBI" id="CHEBI:50058"/>
        <dbReference type="ChEBI" id="CHEBI:57844"/>
        <dbReference type="ChEBI" id="CHEBI:58772"/>
        <dbReference type="EC" id="1.8.4.11"/>
    </reaction>
</comment>
<dbReference type="Pfam" id="PF01625">
    <property type="entry name" value="PMSR"/>
    <property type="match status" value="1"/>
</dbReference>
<evidence type="ECO:0000256" key="1">
    <source>
        <dbReference type="ARBA" id="ARBA00023002"/>
    </source>
</evidence>
<evidence type="ECO:0000256" key="2">
    <source>
        <dbReference type="ARBA" id="ARBA00023268"/>
    </source>
</evidence>
<comment type="function">
    <text evidence="3 8">Has an important function as a repair enzyme for proteins that have been inactivated by oxidation. Catalyzes the reversible oxidation-reduction of methionine sulfoxide in proteins to methionine.</text>
</comment>
<reference evidence="10 11" key="1">
    <citation type="submission" date="2012-10" db="EMBL/GenBank/DDBJ databases">
        <authorList>
            <person name="Genoscope - CEA"/>
        </authorList>
    </citation>
    <scope>NUCLEOTIDE SEQUENCE [LARGE SCALE GENOMIC DNA]</scope>
    <source>
        <strain evidence="11">AM13 / DSM 14728</strain>
    </source>
</reference>
<dbReference type="Gene3D" id="2.170.150.20">
    <property type="entry name" value="Peptide methionine sulfoxide reductase"/>
    <property type="match status" value="1"/>
</dbReference>
<dbReference type="GO" id="GO:0033744">
    <property type="term" value="F:L-methionine:thioredoxin-disulfide S-oxidoreductase activity"/>
    <property type="evidence" value="ECO:0007669"/>
    <property type="project" value="RHEA"/>
</dbReference>
<dbReference type="HAMAP" id="MF_01401">
    <property type="entry name" value="MsrA"/>
    <property type="match status" value="1"/>
</dbReference>
<proteinExistence type="inferred from homology"/>
<dbReference type="HAMAP" id="MF_01400">
    <property type="entry name" value="MsrB"/>
    <property type="match status" value="1"/>
</dbReference>
<evidence type="ECO:0000256" key="6">
    <source>
        <dbReference type="ARBA" id="ARBA00048782"/>
    </source>
</evidence>
<dbReference type="GO" id="GO:0008113">
    <property type="term" value="F:peptide-methionine (S)-S-oxide reductase activity"/>
    <property type="evidence" value="ECO:0007669"/>
    <property type="project" value="UniProtKB-UniRule"/>
</dbReference>
<comment type="catalytic activity">
    <reaction evidence="5 7">
        <text>L-methionyl-[protein] + [thioredoxin]-disulfide + H2O = L-methionyl-(R)-S-oxide-[protein] + [thioredoxin]-dithiol</text>
        <dbReference type="Rhea" id="RHEA:24164"/>
        <dbReference type="Rhea" id="RHEA-COMP:10698"/>
        <dbReference type="Rhea" id="RHEA-COMP:10700"/>
        <dbReference type="Rhea" id="RHEA-COMP:12313"/>
        <dbReference type="Rhea" id="RHEA-COMP:12314"/>
        <dbReference type="ChEBI" id="CHEBI:15377"/>
        <dbReference type="ChEBI" id="CHEBI:16044"/>
        <dbReference type="ChEBI" id="CHEBI:29950"/>
        <dbReference type="ChEBI" id="CHEBI:45764"/>
        <dbReference type="ChEBI" id="CHEBI:50058"/>
        <dbReference type="EC" id="1.8.4.12"/>
    </reaction>
</comment>
<dbReference type="eggNOG" id="COG0225">
    <property type="taxonomic scope" value="Bacteria"/>
</dbReference>
<feature type="active site" description="Nucleophile" evidence="7">
    <location>
        <position position="344"/>
    </location>
</feature>
<keyword evidence="1 7" id="KW-0560">Oxidoreductase</keyword>
<dbReference type="STRING" id="1121451.DESAM_23198"/>
<dbReference type="SUPFAM" id="SSF55068">
    <property type="entry name" value="Peptide methionine sulfoxide reductase"/>
    <property type="match status" value="1"/>
</dbReference>
<dbReference type="SUPFAM" id="SSF51316">
    <property type="entry name" value="Mss4-like"/>
    <property type="match status" value="1"/>
</dbReference>
<dbReference type="EMBL" id="FO203522">
    <property type="protein sequence ID" value="CCO25465.1"/>
    <property type="molecule type" value="Genomic_DNA"/>
</dbReference>
<dbReference type="OrthoDB" id="4174719at2"/>
<dbReference type="InterPro" id="IPR002569">
    <property type="entry name" value="Met_Sox_Rdtase_MsrA_dom"/>
</dbReference>
<evidence type="ECO:0000313" key="11">
    <source>
        <dbReference type="Proteomes" id="UP000010808"/>
    </source>
</evidence>
<dbReference type="GO" id="GO:0033743">
    <property type="term" value="F:peptide-methionine (R)-S-oxide reductase activity"/>
    <property type="evidence" value="ECO:0007669"/>
    <property type="project" value="UniProtKB-UniRule"/>
</dbReference>
<dbReference type="PANTHER" id="PTHR43774:SF1">
    <property type="entry name" value="PEPTIDE METHIONINE SULFOXIDE REDUCTASE MSRA 2"/>
    <property type="match status" value="1"/>
</dbReference>
<evidence type="ECO:0000256" key="4">
    <source>
        <dbReference type="ARBA" id="ARBA00047806"/>
    </source>
</evidence>
<keyword evidence="11" id="KW-1185">Reference proteome</keyword>
<comment type="similarity">
    <text evidence="7">Belongs to the MsrB Met sulfoxide reductase family.</text>
</comment>
<keyword evidence="2" id="KW-0511">Multifunctional enzyme</keyword>
<feature type="active site" evidence="8">
    <location>
        <position position="48"/>
    </location>
</feature>
<organism evidence="10 11">
    <name type="scientific">Maridesulfovibrio hydrothermalis AM13 = DSM 14728</name>
    <dbReference type="NCBI Taxonomy" id="1121451"/>
    <lineage>
        <taxon>Bacteria</taxon>
        <taxon>Pseudomonadati</taxon>
        <taxon>Thermodesulfobacteriota</taxon>
        <taxon>Desulfovibrionia</taxon>
        <taxon>Desulfovibrionales</taxon>
        <taxon>Desulfovibrionaceae</taxon>
        <taxon>Maridesulfovibrio</taxon>
    </lineage>
</organism>
<dbReference type="PROSITE" id="PS51790">
    <property type="entry name" value="MSRB"/>
    <property type="match status" value="1"/>
</dbReference>
<dbReference type="eggNOG" id="COG0229">
    <property type="taxonomic scope" value="Bacteria"/>
</dbReference>
<dbReference type="HOGENOM" id="CLU_031040_0_1_7"/>
<evidence type="ECO:0000259" key="9">
    <source>
        <dbReference type="PROSITE" id="PS51790"/>
    </source>
</evidence>
<comment type="catalytic activity">
    <reaction evidence="4 8">
        <text>L-methionyl-[protein] + [thioredoxin]-disulfide + H2O = L-methionyl-(S)-S-oxide-[protein] + [thioredoxin]-dithiol</text>
        <dbReference type="Rhea" id="RHEA:14217"/>
        <dbReference type="Rhea" id="RHEA-COMP:10698"/>
        <dbReference type="Rhea" id="RHEA-COMP:10700"/>
        <dbReference type="Rhea" id="RHEA-COMP:12313"/>
        <dbReference type="Rhea" id="RHEA-COMP:12315"/>
        <dbReference type="ChEBI" id="CHEBI:15377"/>
        <dbReference type="ChEBI" id="CHEBI:16044"/>
        <dbReference type="ChEBI" id="CHEBI:29950"/>
        <dbReference type="ChEBI" id="CHEBI:44120"/>
        <dbReference type="ChEBI" id="CHEBI:50058"/>
        <dbReference type="EC" id="1.8.4.11"/>
    </reaction>
</comment>
<protein>
    <recommendedName>
        <fullName evidence="7 8">Multifunctional fusion protein</fullName>
    </recommendedName>
    <domain>
        <recommendedName>
            <fullName evidence="8">Peptide methionine sulfoxide reductase MsrA</fullName>
            <shortName evidence="8">Protein-methionine-S-oxide reductase</shortName>
            <ecNumber evidence="8">1.8.4.11</ecNumber>
        </recommendedName>
        <alternativeName>
            <fullName evidence="8">Peptide-methionine (S)-S-oxide reductase</fullName>
            <shortName evidence="8">Peptide Met(O) reductase</shortName>
        </alternativeName>
    </domain>
    <domain>
        <recommendedName>
            <fullName evidence="7">Peptide methionine sulfoxide reductase MsrB</fullName>
            <ecNumber evidence="7">1.8.4.12</ecNumber>
        </recommendedName>
        <alternativeName>
            <fullName evidence="7">Peptide-methionine (R)-S-oxide reductase</fullName>
        </alternativeName>
    </domain>
</protein>
<dbReference type="RefSeq" id="WP_015338062.1">
    <property type="nucleotide sequence ID" value="NC_020055.1"/>
</dbReference>
<evidence type="ECO:0000256" key="8">
    <source>
        <dbReference type="HAMAP-Rule" id="MF_01401"/>
    </source>
</evidence>